<proteinExistence type="predicted"/>
<comment type="caution">
    <text evidence="2">The sequence shown here is derived from an EMBL/GenBank/DDBJ whole genome shotgun (WGS) entry which is preliminary data.</text>
</comment>
<evidence type="ECO:0000313" key="3">
    <source>
        <dbReference type="Proteomes" id="UP000299102"/>
    </source>
</evidence>
<evidence type="ECO:0000313" key="2">
    <source>
        <dbReference type="EMBL" id="GBP24103.1"/>
    </source>
</evidence>
<reference evidence="2 3" key="1">
    <citation type="journal article" date="2019" name="Commun. Biol.">
        <title>The bagworm genome reveals a unique fibroin gene that provides high tensile strength.</title>
        <authorList>
            <person name="Kono N."/>
            <person name="Nakamura H."/>
            <person name="Ohtoshi R."/>
            <person name="Tomita M."/>
            <person name="Numata K."/>
            <person name="Arakawa K."/>
        </authorList>
    </citation>
    <scope>NUCLEOTIDE SEQUENCE [LARGE SCALE GENOMIC DNA]</scope>
</reference>
<feature type="compositionally biased region" description="Basic and acidic residues" evidence="1">
    <location>
        <begin position="29"/>
        <end position="42"/>
    </location>
</feature>
<keyword evidence="3" id="KW-1185">Reference proteome</keyword>
<organism evidence="2 3">
    <name type="scientific">Eumeta variegata</name>
    <name type="common">Bagworm moth</name>
    <name type="synonym">Eumeta japonica</name>
    <dbReference type="NCBI Taxonomy" id="151549"/>
    <lineage>
        <taxon>Eukaryota</taxon>
        <taxon>Metazoa</taxon>
        <taxon>Ecdysozoa</taxon>
        <taxon>Arthropoda</taxon>
        <taxon>Hexapoda</taxon>
        <taxon>Insecta</taxon>
        <taxon>Pterygota</taxon>
        <taxon>Neoptera</taxon>
        <taxon>Endopterygota</taxon>
        <taxon>Lepidoptera</taxon>
        <taxon>Glossata</taxon>
        <taxon>Ditrysia</taxon>
        <taxon>Tineoidea</taxon>
        <taxon>Psychidae</taxon>
        <taxon>Oiketicinae</taxon>
        <taxon>Eumeta</taxon>
    </lineage>
</organism>
<dbReference type="AlphaFoldDB" id="A0A4C1UC90"/>
<protein>
    <submittedName>
        <fullName evidence="2">Uncharacterized protein</fullName>
    </submittedName>
</protein>
<dbReference type="Proteomes" id="UP000299102">
    <property type="component" value="Unassembled WGS sequence"/>
</dbReference>
<accession>A0A4C1UC90</accession>
<sequence length="101" mass="10959">MLCSTPTKSSEGDSQVFIGHVVARTTKTGSDRTARAGGREPGRGTGGHSWWGCVKIGEDKRKDLRRSDVLLFESHVVANLAAVRELTGSTRALPHTNRDEK</sequence>
<dbReference type="EMBL" id="BGZK01000157">
    <property type="protein sequence ID" value="GBP24103.1"/>
    <property type="molecule type" value="Genomic_DNA"/>
</dbReference>
<gene>
    <name evidence="2" type="ORF">EVAR_27327_1</name>
</gene>
<feature type="region of interest" description="Disordered" evidence="1">
    <location>
        <begin position="25"/>
        <end position="50"/>
    </location>
</feature>
<name>A0A4C1UC90_EUMVA</name>
<evidence type="ECO:0000256" key="1">
    <source>
        <dbReference type="SAM" id="MobiDB-lite"/>
    </source>
</evidence>